<evidence type="ECO:0000313" key="1">
    <source>
        <dbReference type="EMBL" id="QIO09386.1"/>
    </source>
</evidence>
<evidence type="ECO:0000313" key="2">
    <source>
        <dbReference type="Proteomes" id="UP000501939"/>
    </source>
</evidence>
<dbReference type="KEGG" id="alj:G8D99_10380"/>
<keyword evidence="2" id="KW-1185">Reference proteome</keyword>
<dbReference type="EMBL" id="CP049916">
    <property type="protein sequence ID" value="QIO09386.1"/>
    <property type="molecule type" value="Genomic_DNA"/>
</dbReference>
<dbReference type="InterPro" id="IPR029035">
    <property type="entry name" value="DHS-like_NAD/FAD-binding_dom"/>
</dbReference>
<protein>
    <submittedName>
        <fullName evidence="1">Uncharacterized protein</fullName>
    </submittedName>
</protein>
<dbReference type="AlphaFoldDB" id="A0A6G8S577"/>
<dbReference type="Gene3D" id="3.40.50.1220">
    <property type="entry name" value="TPP-binding domain"/>
    <property type="match status" value="1"/>
</dbReference>
<dbReference type="Proteomes" id="UP000501939">
    <property type="component" value="Chromosome"/>
</dbReference>
<proteinExistence type="predicted"/>
<gene>
    <name evidence="1" type="ORF">G8D99_10380</name>
</gene>
<dbReference type="SUPFAM" id="SSF52467">
    <property type="entry name" value="DHS-like NAD/FAD-binding domain"/>
    <property type="match status" value="1"/>
</dbReference>
<reference evidence="1 2" key="1">
    <citation type="submission" date="2020-03" db="EMBL/GenBank/DDBJ databases">
        <authorList>
            <person name="Zhu W."/>
        </authorList>
    </citation>
    <scope>NUCLEOTIDE SEQUENCE [LARGE SCALE GENOMIC DNA]</scope>
    <source>
        <strain evidence="1 2">185</strain>
    </source>
</reference>
<dbReference type="Pfam" id="PF13289">
    <property type="entry name" value="SIR2_2"/>
    <property type="match status" value="1"/>
</dbReference>
<accession>A0A6G8S577</accession>
<dbReference type="RefSeq" id="WP_166325458.1">
    <property type="nucleotide sequence ID" value="NZ_CP049916.1"/>
</dbReference>
<organism evidence="1 2">
    <name type="scientific">Acinetobacter lanii</name>
    <dbReference type="NCBI Taxonomy" id="2715163"/>
    <lineage>
        <taxon>Bacteria</taxon>
        <taxon>Pseudomonadati</taxon>
        <taxon>Pseudomonadota</taxon>
        <taxon>Gammaproteobacteria</taxon>
        <taxon>Moraxellales</taxon>
        <taxon>Moraxellaceae</taxon>
        <taxon>Acinetobacter</taxon>
    </lineage>
</organism>
<name>A0A6G8S577_9GAMM</name>
<sequence length="914" mass="107809">MATMKFKDLVEKELQNKKRSVKDLVNYVGKTPMSHPNYSIFLGAGASVTSGINSGGHLVHNWRKEIYEQYCGDYYSKNIEHNAELLNEDDAKDRAINYLIREQGHWYNPQNEYSSLFERKFDLPSQRRRFVESLVDEKLPSIGYLHLITLINNSYFNTIFTTNFDDLINEAFYQFSNTRPLICAHDSAVGSVSVISKRPKIIKLHGDYLYDDIKNTIKETESLEQNIKEKFIEFTKDNGLIIVGYSGQDRSILDVLNYLLQQEEYLKNGLYWCFRADDEINHEVRKILWRDKVYCVEIDGFDELFTEFCHHVNVKPNLIDSATDSKREKCIKKFITDYETSDIKNILIKDFIEEVSTARNNQNISDLIRQLNENTNSHISQENFKNLLEVEQLISKLDYDKALEKINFELKNINDKEIEESYISLKIRVLKLQKKDRLAIEIIENLIESDPYNPKFYQWKLNFINNIEERINYLFDVNNKIINNQHFKNLLVEAFIYNLENDEIKNNVEFEYCEKLINESIQIYPSLDNDAYELKYKLLNIKINKQLFKDKIQKNKIEHELKINSEISKIIETITSINKFNINAINLKKEYIMDKKNITLINDFISDLESYISKSHNDKAKKIIGIISSIYLKLTTTNIASFKDSDKINYSKIDDFFFNYADDFTKEDNFKFLLNKFNYFYSRNLDLDNLESDLNQILALKDSLEYIKLTVSNFTSFSIKNINETLKKFIEEKKKIIKIEDYYYCLSEIEKSNKNFNDALSLLHKSYSSSEKDLNGSEIISYTYALLLAEKYEDLDKFISKSSNIIKKIEKDDRLIIEINTLVAKKLNSFLTETDKAILQTYLSKHSNNKRVFICINSLLEKNNEALFHIKEQINLDYRAYYEFKEWPSINKIIKLEMEKYYNTLSNTNLVNIA</sequence>